<gene>
    <name evidence="2" type="ORF">FOZ62_006095</name>
</gene>
<dbReference type="InterPro" id="IPR012936">
    <property type="entry name" value="Erv_C"/>
</dbReference>
<protein>
    <recommendedName>
        <fullName evidence="1">Endoplasmic reticulum vesicle transporter C-terminal domain-containing protein</fullName>
    </recommendedName>
</protein>
<dbReference type="Pfam" id="PF07970">
    <property type="entry name" value="COPIIcoated_ERV"/>
    <property type="match status" value="1"/>
</dbReference>
<proteinExistence type="predicted"/>
<dbReference type="Proteomes" id="UP000574390">
    <property type="component" value="Unassembled WGS sequence"/>
</dbReference>
<organism evidence="2 3">
    <name type="scientific">Perkinsus olseni</name>
    <name type="common">Perkinsus atlanticus</name>
    <dbReference type="NCBI Taxonomy" id="32597"/>
    <lineage>
        <taxon>Eukaryota</taxon>
        <taxon>Sar</taxon>
        <taxon>Alveolata</taxon>
        <taxon>Perkinsozoa</taxon>
        <taxon>Perkinsea</taxon>
        <taxon>Perkinsida</taxon>
        <taxon>Perkinsidae</taxon>
        <taxon>Perkinsus</taxon>
    </lineage>
</organism>
<comment type="caution">
    <text evidence="2">The sequence shown here is derived from an EMBL/GenBank/DDBJ whole genome shotgun (WGS) entry which is preliminary data.</text>
</comment>
<feature type="domain" description="Endoplasmic reticulum vesicle transporter C-terminal" evidence="1">
    <location>
        <begin position="6"/>
        <end position="90"/>
    </location>
</feature>
<name>A0A7J6PER8_PEROL</name>
<evidence type="ECO:0000313" key="3">
    <source>
        <dbReference type="Proteomes" id="UP000574390"/>
    </source>
</evidence>
<reference evidence="2 3" key="1">
    <citation type="submission" date="2020-04" db="EMBL/GenBank/DDBJ databases">
        <title>Perkinsus olseni comparative genomics.</title>
        <authorList>
            <person name="Bogema D.R."/>
        </authorList>
    </citation>
    <scope>NUCLEOTIDE SEQUENCE [LARGE SCALE GENOMIC DNA]</scope>
    <source>
        <strain evidence="2">ATCC PRA-205</strain>
    </source>
</reference>
<dbReference type="AlphaFoldDB" id="A0A7J6PER8"/>
<evidence type="ECO:0000313" key="2">
    <source>
        <dbReference type="EMBL" id="KAF4693960.1"/>
    </source>
</evidence>
<sequence>DDDKKRYEIDMSHRVNHLSFGDEDEIRSALVAWPHADILAPLDGLAKDVKRNQLGKLEPVVFEYYTKVVPTTFISASGVQRVNQFTANSNVVPNPLLPSLYLRRSRLLMKGKKKIGKGKGKKKKGAPQAFLMKEEVLCSLFWATFWLRNNSPKRSKALLDNISGQIDAAGEERSIFSSLEKKVEKALQKSAPKAKVDEDENDSAWLPVQWPYHGDSSWPRDYLRELS</sequence>
<feature type="non-terminal residue" evidence="2">
    <location>
        <position position="1"/>
    </location>
</feature>
<accession>A0A7J6PER8</accession>
<evidence type="ECO:0000259" key="1">
    <source>
        <dbReference type="Pfam" id="PF07970"/>
    </source>
</evidence>
<dbReference type="EMBL" id="JABANM010035987">
    <property type="protein sequence ID" value="KAF4693960.1"/>
    <property type="molecule type" value="Genomic_DNA"/>
</dbReference>